<keyword evidence="5" id="KW-0132">Cell division</keyword>
<evidence type="ECO:0000256" key="5">
    <source>
        <dbReference type="ARBA" id="ARBA00022618"/>
    </source>
</evidence>
<accession>A0A8S4AIH9</accession>
<evidence type="ECO:0000256" key="8">
    <source>
        <dbReference type="ARBA" id="ARBA00022833"/>
    </source>
</evidence>
<evidence type="ECO:0000256" key="4">
    <source>
        <dbReference type="ARBA" id="ARBA00022454"/>
    </source>
</evidence>
<keyword evidence="7" id="KW-0498">Mitosis</keyword>
<dbReference type="PROSITE" id="PS51793">
    <property type="entry name" value="MIS18"/>
    <property type="match status" value="1"/>
</dbReference>
<evidence type="ECO:0000256" key="6">
    <source>
        <dbReference type="ARBA" id="ARBA00022723"/>
    </source>
</evidence>
<comment type="caution">
    <text evidence="13">The sequence shown here is derived from an EMBL/GenBank/DDBJ whole genome shotgun (WGS) entry which is preliminary data.</text>
</comment>
<proteinExistence type="predicted"/>
<dbReference type="Pfam" id="PF03226">
    <property type="entry name" value="Yippee-Mis18"/>
    <property type="match status" value="1"/>
</dbReference>
<keyword evidence="10" id="KW-0131">Cell cycle</keyword>
<evidence type="ECO:0000256" key="3">
    <source>
        <dbReference type="ARBA" id="ARBA00004584"/>
    </source>
</evidence>
<comment type="function">
    <text evidence="1">Required for recruitment of CENPA to centromeres and normal chromosome segregation during mitosis.</text>
</comment>
<keyword evidence="9" id="KW-0539">Nucleus</keyword>
<dbReference type="GO" id="GO:0046872">
    <property type="term" value="F:metal ion binding"/>
    <property type="evidence" value="ECO:0007669"/>
    <property type="project" value="UniProtKB-KW"/>
</dbReference>
<keyword evidence="14" id="KW-1185">Reference proteome</keyword>
<dbReference type="PANTHER" id="PTHR16431">
    <property type="entry name" value="NEUROGENIC PROTEIN MASTERMIND"/>
    <property type="match status" value="1"/>
</dbReference>
<dbReference type="EMBL" id="CAJRST010002224">
    <property type="protein sequence ID" value="CAG5866780.1"/>
    <property type="molecule type" value="Genomic_DNA"/>
</dbReference>
<reference evidence="13" key="1">
    <citation type="submission" date="2021-05" db="EMBL/GenBank/DDBJ databases">
        <authorList>
            <person name="Tigano A."/>
        </authorList>
    </citation>
    <scope>NUCLEOTIDE SEQUENCE</scope>
</reference>
<evidence type="ECO:0000313" key="14">
    <source>
        <dbReference type="Proteomes" id="UP000677803"/>
    </source>
</evidence>
<sequence length="187" mass="20839">MEYDEGILRERMDDVTLSTAAEHRHMMTLHCQQCHTVLADSHGVCGEINSMGCIMCISVTNDVVVSVVMVSGRKRELVDCIFSALQCNSCHSVVGKVIHSAPSRLASIRSIFLLHKANINCYILDSSSMVKASTLTFDLKPLTDSITKMRHKFDAQLDHMLYIKSRLADMSLTSTFTLSSFCLQQFA</sequence>
<evidence type="ECO:0000256" key="11">
    <source>
        <dbReference type="ARBA" id="ARBA00023328"/>
    </source>
</evidence>
<evidence type="ECO:0000256" key="7">
    <source>
        <dbReference type="ARBA" id="ARBA00022776"/>
    </source>
</evidence>
<feature type="domain" description="Mis18" evidence="12">
    <location>
        <begin position="26"/>
        <end position="124"/>
    </location>
</feature>
<dbReference type="InterPro" id="IPR034752">
    <property type="entry name" value="Mis18"/>
</dbReference>
<dbReference type="GO" id="GO:0000775">
    <property type="term" value="C:chromosome, centromeric region"/>
    <property type="evidence" value="ECO:0007669"/>
    <property type="project" value="UniProtKB-SubCell"/>
</dbReference>
<dbReference type="PANTHER" id="PTHR16431:SF3">
    <property type="entry name" value="PROTEIN MIS18-BETA"/>
    <property type="match status" value="1"/>
</dbReference>
<dbReference type="GO" id="GO:0051301">
    <property type="term" value="P:cell division"/>
    <property type="evidence" value="ECO:0007669"/>
    <property type="project" value="UniProtKB-KW"/>
</dbReference>
<keyword evidence="4" id="KW-0158">Chromosome</keyword>
<evidence type="ECO:0000256" key="9">
    <source>
        <dbReference type="ARBA" id="ARBA00023242"/>
    </source>
</evidence>
<gene>
    <name evidence="13" type="ORF">MMEN_LOCUS3491</name>
</gene>
<evidence type="ECO:0000259" key="12">
    <source>
        <dbReference type="PROSITE" id="PS51793"/>
    </source>
</evidence>
<comment type="subcellular location">
    <subcellularLocation>
        <location evidence="3">Chromosome</location>
        <location evidence="3">Centromere</location>
    </subcellularLocation>
    <subcellularLocation>
        <location evidence="2">Nucleus</location>
    </subcellularLocation>
</comment>
<dbReference type="AlphaFoldDB" id="A0A8S4AIH9"/>
<dbReference type="Proteomes" id="UP000677803">
    <property type="component" value="Unassembled WGS sequence"/>
</dbReference>
<dbReference type="GO" id="GO:0000785">
    <property type="term" value="C:chromatin"/>
    <property type="evidence" value="ECO:0007669"/>
    <property type="project" value="TreeGrafter"/>
</dbReference>
<dbReference type="OrthoDB" id="9926299at2759"/>
<evidence type="ECO:0000256" key="10">
    <source>
        <dbReference type="ARBA" id="ARBA00023306"/>
    </source>
</evidence>
<protein>
    <submittedName>
        <fullName evidence="13">(Atlantic silverside) hypothetical protein</fullName>
    </submittedName>
</protein>
<organism evidence="13 14">
    <name type="scientific">Menidia menidia</name>
    <name type="common">Atlantic silverside</name>
    <dbReference type="NCBI Taxonomy" id="238744"/>
    <lineage>
        <taxon>Eukaryota</taxon>
        <taxon>Metazoa</taxon>
        <taxon>Chordata</taxon>
        <taxon>Craniata</taxon>
        <taxon>Vertebrata</taxon>
        <taxon>Euteleostomi</taxon>
        <taxon>Actinopterygii</taxon>
        <taxon>Neopterygii</taxon>
        <taxon>Teleostei</taxon>
        <taxon>Neoteleostei</taxon>
        <taxon>Acanthomorphata</taxon>
        <taxon>Ovalentaria</taxon>
        <taxon>Atherinomorphae</taxon>
        <taxon>Atheriniformes</taxon>
        <taxon>Atherinopsidae</taxon>
        <taxon>Menidiinae</taxon>
        <taxon>Menidia</taxon>
    </lineage>
</organism>
<dbReference type="GO" id="GO:0034080">
    <property type="term" value="P:CENP-A containing chromatin assembly"/>
    <property type="evidence" value="ECO:0007669"/>
    <property type="project" value="TreeGrafter"/>
</dbReference>
<evidence type="ECO:0000313" key="13">
    <source>
        <dbReference type="EMBL" id="CAG5866780.1"/>
    </source>
</evidence>
<evidence type="ECO:0000256" key="2">
    <source>
        <dbReference type="ARBA" id="ARBA00004123"/>
    </source>
</evidence>
<keyword evidence="6" id="KW-0479">Metal-binding</keyword>
<name>A0A8S4AIH9_9TELE</name>
<dbReference type="InterPro" id="IPR004910">
    <property type="entry name" value="Yippee/Mis18/Cereblon"/>
</dbReference>
<keyword evidence="11" id="KW-0137">Centromere</keyword>
<keyword evidence="8" id="KW-0862">Zinc</keyword>
<evidence type="ECO:0000256" key="1">
    <source>
        <dbReference type="ARBA" id="ARBA00003694"/>
    </source>
</evidence>
<dbReference type="GO" id="GO:0007059">
    <property type="term" value="P:chromosome segregation"/>
    <property type="evidence" value="ECO:0007669"/>
    <property type="project" value="TreeGrafter"/>
</dbReference>
<dbReference type="GO" id="GO:0005634">
    <property type="term" value="C:nucleus"/>
    <property type="evidence" value="ECO:0007669"/>
    <property type="project" value="UniProtKB-SubCell"/>
</dbReference>